<dbReference type="AlphaFoldDB" id="A0A8J4QVM6"/>
<keyword evidence="2" id="KW-1185">Reference proteome</keyword>
<protein>
    <submittedName>
        <fullName evidence="1">Uncharacterized protein</fullName>
    </submittedName>
</protein>
<name>A0A8J4QVM6_9ROSI</name>
<dbReference type="Proteomes" id="UP000737018">
    <property type="component" value="Unassembled WGS sequence"/>
</dbReference>
<sequence length="76" mass="8742">MEMAMEDSHCSHDLLLLSMARAAVIVNGRSPLFPTKPLQNTQRISKAVRIWSSRFEFHGFWNVLVKFEVLRVSHSS</sequence>
<gene>
    <name evidence="1" type="ORF">CMV_021028</name>
</gene>
<evidence type="ECO:0000313" key="1">
    <source>
        <dbReference type="EMBL" id="KAF3953539.1"/>
    </source>
</evidence>
<comment type="caution">
    <text evidence="1">The sequence shown here is derived from an EMBL/GenBank/DDBJ whole genome shotgun (WGS) entry which is preliminary data.</text>
</comment>
<dbReference type="EMBL" id="JRKL02004032">
    <property type="protein sequence ID" value="KAF3953539.1"/>
    <property type="molecule type" value="Genomic_DNA"/>
</dbReference>
<organism evidence="1 2">
    <name type="scientific">Castanea mollissima</name>
    <name type="common">Chinese chestnut</name>
    <dbReference type="NCBI Taxonomy" id="60419"/>
    <lineage>
        <taxon>Eukaryota</taxon>
        <taxon>Viridiplantae</taxon>
        <taxon>Streptophyta</taxon>
        <taxon>Embryophyta</taxon>
        <taxon>Tracheophyta</taxon>
        <taxon>Spermatophyta</taxon>
        <taxon>Magnoliopsida</taxon>
        <taxon>eudicotyledons</taxon>
        <taxon>Gunneridae</taxon>
        <taxon>Pentapetalae</taxon>
        <taxon>rosids</taxon>
        <taxon>fabids</taxon>
        <taxon>Fagales</taxon>
        <taxon>Fagaceae</taxon>
        <taxon>Castanea</taxon>
    </lineage>
</organism>
<reference evidence="1" key="1">
    <citation type="submission" date="2020-03" db="EMBL/GenBank/DDBJ databases">
        <title>Castanea mollissima Vanexum genome sequencing.</title>
        <authorList>
            <person name="Staton M."/>
        </authorList>
    </citation>
    <scope>NUCLEOTIDE SEQUENCE</scope>
    <source>
        <tissue evidence="1">Leaf</tissue>
    </source>
</reference>
<evidence type="ECO:0000313" key="2">
    <source>
        <dbReference type="Proteomes" id="UP000737018"/>
    </source>
</evidence>
<proteinExistence type="predicted"/>
<accession>A0A8J4QVM6</accession>